<organism evidence="2 3">
    <name type="scientific">Caldimonas mangrovi</name>
    <dbReference type="NCBI Taxonomy" id="2944811"/>
    <lineage>
        <taxon>Bacteria</taxon>
        <taxon>Pseudomonadati</taxon>
        <taxon>Pseudomonadota</taxon>
        <taxon>Betaproteobacteria</taxon>
        <taxon>Burkholderiales</taxon>
        <taxon>Sphaerotilaceae</taxon>
        <taxon>Caldimonas</taxon>
    </lineage>
</organism>
<feature type="region of interest" description="Disordered" evidence="1">
    <location>
        <begin position="1"/>
        <end position="29"/>
    </location>
</feature>
<reference evidence="2" key="1">
    <citation type="submission" date="2022-05" db="EMBL/GenBank/DDBJ databases">
        <title>Schlegelella sp. nov., isolated from mangrove soil.</title>
        <authorList>
            <person name="Liu Y."/>
            <person name="Ge X."/>
            <person name="Liu W."/>
        </authorList>
    </citation>
    <scope>NUCLEOTIDE SEQUENCE</scope>
    <source>
        <strain evidence="2">S2-27</strain>
    </source>
</reference>
<feature type="region of interest" description="Disordered" evidence="1">
    <location>
        <begin position="64"/>
        <end position="90"/>
    </location>
</feature>
<dbReference type="Proteomes" id="UP001165541">
    <property type="component" value="Unassembled WGS sequence"/>
</dbReference>
<feature type="compositionally biased region" description="Basic and acidic residues" evidence="1">
    <location>
        <begin position="15"/>
        <end position="29"/>
    </location>
</feature>
<feature type="compositionally biased region" description="Polar residues" evidence="1">
    <location>
        <begin position="76"/>
        <end position="90"/>
    </location>
</feature>
<name>A0ABT0YLW4_9BURK</name>
<keyword evidence="3" id="KW-1185">Reference proteome</keyword>
<accession>A0ABT0YLW4</accession>
<comment type="caution">
    <text evidence="2">The sequence shown here is derived from an EMBL/GenBank/DDBJ whole genome shotgun (WGS) entry which is preliminary data.</text>
</comment>
<protein>
    <submittedName>
        <fullName evidence="2">Uncharacterized protein</fullName>
    </submittedName>
</protein>
<sequence length="90" mass="10777">MNPPHPHVNRPGLMDPRHGSHDPNDEHYRQWREEHARQLDDDYRAWCEERYQRFCSEFDRWRAQRGSQHLHHAASQDPTPDETPSLSIGP</sequence>
<dbReference type="RefSeq" id="WP_251777920.1">
    <property type="nucleotide sequence ID" value="NZ_JAMKFE010000004.1"/>
</dbReference>
<evidence type="ECO:0000313" key="3">
    <source>
        <dbReference type="Proteomes" id="UP001165541"/>
    </source>
</evidence>
<gene>
    <name evidence="2" type="ORF">M8A51_09260</name>
</gene>
<proteinExistence type="predicted"/>
<dbReference type="EMBL" id="JAMKFE010000004">
    <property type="protein sequence ID" value="MCM5679722.1"/>
    <property type="molecule type" value="Genomic_DNA"/>
</dbReference>
<evidence type="ECO:0000313" key="2">
    <source>
        <dbReference type="EMBL" id="MCM5679722.1"/>
    </source>
</evidence>
<evidence type="ECO:0000256" key="1">
    <source>
        <dbReference type="SAM" id="MobiDB-lite"/>
    </source>
</evidence>